<proteinExistence type="predicted"/>
<protein>
    <submittedName>
        <fullName evidence="2">Uncharacterized protein</fullName>
    </submittedName>
</protein>
<sequence length="65" mass="6938">MREIIELVAAVAMVAAGIYLYRRRPADGDQYGSQGAVILFVVAVILAIHGLGLLEYHPSAAELGQ</sequence>
<evidence type="ECO:0000313" key="2">
    <source>
        <dbReference type="EMBL" id="QNP45248.1"/>
    </source>
</evidence>
<evidence type="ECO:0000256" key="1">
    <source>
        <dbReference type="SAM" id="Phobius"/>
    </source>
</evidence>
<feature type="transmembrane region" description="Helical" evidence="1">
    <location>
        <begin position="5"/>
        <end position="22"/>
    </location>
</feature>
<reference evidence="2 3" key="1">
    <citation type="submission" date="2020-08" db="EMBL/GenBank/DDBJ databases">
        <title>Genome sequence of Sphingomonas sediminicola KACC 15039T.</title>
        <authorList>
            <person name="Hyun D.-W."/>
            <person name="Bae J.-W."/>
        </authorList>
    </citation>
    <scope>NUCLEOTIDE SEQUENCE [LARGE SCALE GENOMIC DNA]</scope>
    <source>
        <strain evidence="2 3">KACC 15039</strain>
    </source>
</reference>
<keyword evidence="1" id="KW-0812">Transmembrane</keyword>
<dbReference type="EMBL" id="CP060782">
    <property type="protein sequence ID" value="QNP45248.1"/>
    <property type="molecule type" value="Genomic_DNA"/>
</dbReference>
<name>A0ABX6T957_9SPHN</name>
<accession>A0ABX6T957</accession>
<keyword evidence="1" id="KW-0472">Membrane</keyword>
<dbReference type="RefSeq" id="WP_187708204.1">
    <property type="nucleotide sequence ID" value="NZ_CP060782.1"/>
</dbReference>
<evidence type="ECO:0000313" key="3">
    <source>
        <dbReference type="Proteomes" id="UP000516105"/>
    </source>
</evidence>
<keyword evidence="1" id="KW-1133">Transmembrane helix</keyword>
<dbReference type="Proteomes" id="UP000516105">
    <property type="component" value="Chromosome"/>
</dbReference>
<organism evidence="2 3">
    <name type="scientific">Sphingomonas sediminicola</name>
    <dbReference type="NCBI Taxonomy" id="386874"/>
    <lineage>
        <taxon>Bacteria</taxon>
        <taxon>Pseudomonadati</taxon>
        <taxon>Pseudomonadota</taxon>
        <taxon>Alphaproteobacteria</taxon>
        <taxon>Sphingomonadales</taxon>
        <taxon>Sphingomonadaceae</taxon>
        <taxon>Sphingomonas</taxon>
    </lineage>
</organism>
<keyword evidence="3" id="KW-1185">Reference proteome</keyword>
<feature type="transmembrane region" description="Helical" evidence="1">
    <location>
        <begin position="34"/>
        <end position="54"/>
    </location>
</feature>
<gene>
    <name evidence="2" type="ORF">H9L14_11470</name>
</gene>